<evidence type="ECO:0000313" key="2">
    <source>
        <dbReference type="Proteomes" id="UP000005446"/>
    </source>
</evidence>
<comment type="caution">
    <text evidence="1">The sequence shown here is derived from an EMBL/GenBank/DDBJ whole genome shotgun (WGS) entry which is preliminary data.</text>
</comment>
<gene>
    <name evidence="1" type="ORF">M7I_1315</name>
</gene>
<organism evidence="1 2">
    <name type="scientific">Glarea lozoyensis (strain ATCC 74030 / MF5533)</name>
    <dbReference type="NCBI Taxonomy" id="1104152"/>
    <lineage>
        <taxon>Eukaryota</taxon>
        <taxon>Fungi</taxon>
        <taxon>Dikarya</taxon>
        <taxon>Ascomycota</taxon>
        <taxon>Pezizomycotina</taxon>
        <taxon>Leotiomycetes</taxon>
        <taxon>Helotiales</taxon>
        <taxon>Helotiaceae</taxon>
        <taxon>Glarea</taxon>
    </lineage>
</organism>
<accession>H0EFQ9</accession>
<protein>
    <submittedName>
        <fullName evidence="1">Uncharacterized protein</fullName>
    </submittedName>
</protein>
<name>H0EFQ9_GLAL7</name>
<dbReference type="AlphaFoldDB" id="H0EFQ9"/>
<dbReference type="InParanoid" id="H0EFQ9"/>
<dbReference type="Proteomes" id="UP000005446">
    <property type="component" value="Unassembled WGS sequence"/>
</dbReference>
<dbReference type="EMBL" id="AGUE01000021">
    <property type="protein sequence ID" value="EHL02523.1"/>
    <property type="molecule type" value="Genomic_DNA"/>
</dbReference>
<evidence type="ECO:0000313" key="1">
    <source>
        <dbReference type="EMBL" id="EHL02523.1"/>
    </source>
</evidence>
<sequence length="184" mass="20181">MPNGLRLDPRVESTRVVEWEHVEQECFVEEAVIDIDCIEELGCRIAEEVGHMAVQLVDRTAVVLEVHCMVGYHTAVELTALAIVLVGCIDLVQEVIVQERVRIDSVVVDVEVGTVDTVLEVDIVAADSLERASQAALGGKLTHMWWLTYIIYFILTPHEAGAVERGKTGLVSQEYVVPSGNSSG</sequence>
<dbReference type="HOGENOM" id="CLU_1468295_0_0_1"/>
<keyword evidence="2" id="KW-1185">Reference proteome</keyword>
<reference evidence="1 2" key="1">
    <citation type="journal article" date="2012" name="Eukaryot. Cell">
        <title>Genome sequence of the fungus Glarea lozoyensis: the first genome sequence of a species from the Helotiaceae family.</title>
        <authorList>
            <person name="Youssar L."/>
            <person name="Gruening B.A."/>
            <person name="Erxleben A."/>
            <person name="Guenther S."/>
            <person name="Huettel W."/>
        </authorList>
    </citation>
    <scope>NUCLEOTIDE SEQUENCE [LARGE SCALE GENOMIC DNA]</scope>
    <source>
        <strain evidence="2">ATCC 74030 / MF5533</strain>
    </source>
</reference>
<proteinExistence type="predicted"/>